<accession>A0A0F9W2U0</accession>
<gene>
    <name evidence="1" type="ORF">LCGC14_0334840</name>
</gene>
<sequence>MLKKQDLTQRIAFLVTDEQYEGAQELAELEGQPTVSSFLRLLLDRALAAQKAFKEGV</sequence>
<name>A0A0F9W2U0_9ZZZZ</name>
<reference evidence="1" key="1">
    <citation type="journal article" date="2015" name="Nature">
        <title>Complex archaea that bridge the gap between prokaryotes and eukaryotes.</title>
        <authorList>
            <person name="Spang A."/>
            <person name="Saw J.H."/>
            <person name="Jorgensen S.L."/>
            <person name="Zaremba-Niedzwiedzka K."/>
            <person name="Martijn J."/>
            <person name="Lind A.E."/>
            <person name="van Eijk R."/>
            <person name="Schleper C."/>
            <person name="Guy L."/>
            <person name="Ettema T.J."/>
        </authorList>
    </citation>
    <scope>NUCLEOTIDE SEQUENCE</scope>
</reference>
<comment type="caution">
    <text evidence="1">The sequence shown here is derived from an EMBL/GenBank/DDBJ whole genome shotgun (WGS) entry which is preliminary data.</text>
</comment>
<protein>
    <submittedName>
        <fullName evidence="1">Uncharacterized protein</fullName>
    </submittedName>
</protein>
<organism evidence="1">
    <name type="scientific">marine sediment metagenome</name>
    <dbReference type="NCBI Taxonomy" id="412755"/>
    <lineage>
        <taxon>unclassified sequences</taxon>
        <taxon>metagenomes</taxon>
        <taxon>ecological metagenomes</taxon>
    </lineage>
</organism>
<dbReference type="AlphaFoldDB" id="A0A0F9W2U0"/>
<evidence type="ECO:0000313" key="1">
    <source>
        <dbReference type="EMBL" id="KKN79976.1"/>
    </source>
</evidence>
<proteinExistence type="predicted"/>
<dbReference type="EMBL" id="LAZR01000239">
    <property type="protein sequence ID" value="KKN79976.1"/>
    <property type="molecule type" value="Genomic_DNA"/>
</dbReference>